<gene>
    <name evidence="1" type="ORF">SNR37_001550</name>
</gene>
<reference evidence="1 2" key="2">
    <citation type="submission" date="2023-12" db="EMBL/GenBank/DDBJ databases">
        <authorList>
            <consortium name="Cladostephus spongiosus"/>
            <person name="Lorente B."/>
            <person name="Cabral C."/>
            <person name="Frias J."/>
            <person name="Faria J."/>
            <person name="Toubarro D."/>
        </authorList>
    </citation>
    <scope>NUCLEOTIDE SEQUENCE [LARGE SCALE GENOMIC DNA]</scope>
    <source>
        <strain evidence="1 2">ZMCS4</strain>
    </source>
</reference>
<organism evidence="1 2">
    <name type="scientific">Agarivorans aestuarii</name>
    <dbReference type="NCBI Taxonomy" id="1563703"/>
    <lineage>
        <taxon>Bacteria</taxon>
        <taxon>Pseudomonadati</taxon>
        <taxon>Pseudomonadota</taxon>
        <taxon>Gammaproteobacteria</taxon>
        <taxon>Alteromonadales</taxon>
        <taxon>Alteromonadaceae</taxon>
        <taxon>Agarivorans</taxon>
    </lineage>
</organism>
<reference evidence="2" key="1">
    <citation type="submission" date="2023-07" db="EMBL/GenBank/DDBJ databases">
        <title>Draft genome sequence of Agarivorans aestuarii strain ZMCS4, a CAZymes producing bacteria isolated from the marine brown algae Clodostephus spongiosus.</title>
        <authorList>
            <person name="Lorente B."/>
            <person name="Cabral C."/>
            <person name="Frias J."/>
            <person name="Faria J."/>
            <person name="Toubarro D."/>
        </authorList>
    </citation>
    <scope>NUCLEOTIDE SEQUENCE [LARGE SCALE GENOMIC DNA]</scope>
    <source>
        <strain evidence="2">ZMCS4</strain>
    </source>
</reference>
<accession>A0ABU7G9Y4</accession>
<keyword evidence="2" id="KW-1185">Reference proteome</keyword>
<dbReference type="EMBL" id="JAYDYW010000018">
    <property type="protein sequence ID" value="MEE1676218.1"/>
    <property type="molecule type" value="Genomic_DNA"/>
</dbReference>
<dbReference type="Proteomes" id="UP001310248">
    <property type="component" value="Unassembled WGS sequence"/>
</dbReference>
<proteinExistence type="predicted"/>
<dbReference type="RefSeq" id="WP_329776920.1">
    <property type="nucleotide sequence ID" value="NZ_JAYDYW010000018.1"/>
</dbReference>
<evidence type="ECO:0000313" key="1">
    <source>
        <dbReference type="EMBL" id="MEE1676218.1"/>
    </source>
</evidence>
<name>A0ABU7G9Y4_9ALTE</name>
<sequence length="320" mass="34341">MKKLLVISMVALTAACSSNKSMIIDYGATDAKAVQKIDPSIGYQALAQAPVCCNSLSELKYQKITAPGKVDFTLSTQDPAFQFRTGKSFVKAIELPEVNGPIKVAVSSPIVTSVFAPTVLVLDKNFSPIDVYGEETINYENGSLLSIDRFFGNVELPAVFRDGRQAKYLVVLTTDQAMQQTTKLDPPDPKAVELGREADVVKMYSNQPIAHTATGVFRLAFDYAPGAANSANDMVQQQNSADALIAEPVAASAATAVAVSSPKTKTSPIQPETEAMFNQLIENAVKASDFDKALSFVEEAERAGSKSARDALVEAMKKHH</sequence>
<dbReference type="InterPro" id="IPR010794">
    <property type="entry name" value="MalM"/>
</dbReference>
<evidence type="ECO:0000313" key="2">
    <source>
        <dbReference type="Proteomes" id="UP001310248"/>
    </source>
</evidence>
<protein>
    <submittedName>
        <fullName evidence="1">MalM family protein</fullName>
    </submittedName>
</protein>
<dbReference type="Pfam" id="PF07148">
    <property type="entry name" value="MalM"/>
    <property type="match status" value="1"/>
</dbReference>
<comment type="caution">
    <text evidence="1">The sequence shown here is derived from an EMBL/GenBank/DDBJ whole genome shotgun (WGS) entry which is preliminary data.</text>
</comment>
<dbReference type="PROSITE" id="PS51257">
    <property type="entry name" value="PROKAR_LIPOPROTEIN"/>
    <property type="match status" value="1"/>
</dbReference>